<sequence>MDLANIDNLPQNVEKILEPLANENYNSCLLINNAGSLGPLGKVTSICDEESPTEALRRWKDTIDFNVTSSLWLTSQFAKATSHVPHVRVINISSLCAIDPFPTMSLYCAGKAARDMFHAVLAKEHTQQTDGEGTTPSTSNPAQFKVLNYAPGACSTEMTDILADSADLDGGLQQFFSTSRDKKQLVRPDDTAAKLVGLLMKDEFESGSHVDYWDV</sequence>
<dbReference type="InterPro" id="IPR051721">
    <property type="entry name" value="Biopterin_syn/organic_redct"/>
</dbReference>
<keyword evidence="3" id="KW-0521">NADP</keyword>
<dbReference type="Proteomes" id="UP001224775">
    <property type="component" value="Unassembled WGS sequence"/>
</dbReference>
<gene>
    <name evidence="5" type="ORF">QTG54_005393</name>
</gene>
<dbReference type="Gene3D" id="3.40.50.720">
    <property type="entry name" value="NAD(P)-binding Rossmann-like Domain"/>
    <property type="match status" value="1"/>
</dbReference>
<dbReference type="PANTHER" id="PTHR44085:SF2">
    <property type="entry name" value="SEPIAPTERIN REDUCTASE"/>
    <property type="match status" value="1"/>
</dbReference>
<keyword evidence="2" id="KW-0963">Cytoplasm</keyword>
<dbReference type="PANTHER" id="PTHR44085">
    <property type="entry name" value="SEPIAPTERIN REDUCTASE"/>
    <property type="match status" value="1"/>
</dbReference>
<dbReference type="InterPro" id="IPR002347">
    <property type="entry name" value="SDR_fam"/>
</dbReference>
<dbReference type="EC" id="1.1.1.153" evidence="5"/>
<evidence type="ECO:0000256" key="4">
    <source>
        <dbReference type="ARBA" id="ARBA00023002"/>
    </source>
</evidence>
<evidence type="ECO:0000256" key="3">
    <source>
        <dbReference type="ARBA" id="ARBA00022857"/>
    </source>
</evidence>
<organism evidence="5 6">
    <name type="scientific">Skeletonema marinoi</name>
    <dbReference type="NCBI Taxonomy" id="267567"/>
    <lineage>
        <taxon>Eukaryota</taxon>
        <taxon>Sar</taxon>
        <taxon>Stramenopiles</taxon>
        <taxon>Ochrophyta</taxon>
        <taxon>Bacillariophyta</taxon>
        <taxon>Coscinodiscophyceae</taxon>
        <taxon>Thalassiosirophycidae</taxon>
        <taxon>Thalassiosirales</taxon>
        <taxon>Skeletonemataceae</taxon>
        <taxon>Skeletonema</taxon>
        <taxon>Skeletonema marinoi-dohrnii complex</taxon>
    </lineage>
</organism>
<dbReference type="InterPro" id="IPR036291">
    <property type="entry name" value="NAD(P)-bd_dom_sf"/>
</dbReference>
<dbReference type="SUPFAM" id="SSF51735">
    <property type="entry name" value="NAD(P)-binding Rossmann-fold domains"/>
    <property type="match status" value="1"/>
</dbReference>
<dbReference type="Pfam" id="PF00106">
    <property type="entry name" value="adh_short"/>
    <property type="match status" value="1"/>
</dbReference>
<dbReference type="GO" id="GO:0005737">
    <property type="term" value="C:cytoplasm"/>
    <property type="evidence" value="ECO:0007669"/>
    <property type="project" value="UniProtKB-SubCell"/>
</dbReference>
<reference evidence="5" key="1">
    <citation type="submission" date="2023-06" db="EMBL/GenBank/DDBJ databases">
        <title>Survivors Of The Sea: Transcriptome response of Skeletonema marinoi to long-term dormancy.</title>
        <authorList>
            <person name="Pinder M.I.M."/>
            <person name="Kourtchenko O."/>
            <person name="Robertson E.K."/>
            <person name="Larsson T."/>
            <person name="Maumus F."/>
            <person name="Osuna-Cruz C.M."/>
            <person name="Vancaester E."/>
            <person name="Stenow R."/>
            <person name="Vandepoele K."/>
            <person name="Ploug H."/>
            <person name="Bruchert V."/>
            <person name="Godhe A."/>
            <person name="Topel M."/>
        </authorList>
    </citation>
    <scope>NUCLEOTIDE SEQUENCE</scope>
    <source>
        <strain evidence="5">R05AC</strain>
    </source>
</reference>
<evidence type="ECO:0000256" key="2">
    <source>
        <dbReference type="ARBA" id="ARBA00022490"/>
    </source>
</evidence>
<evidence type="ECO:0000256" key="1">
    <source>
        <dbReference type="ARBA" id="ARBA00004496"/>
    </source>
</evidence>
<proteinExistence type="predicted"/>
<evidence type="ECO:0000313" key="5">
    <source>
        <dbReference type="EMBL" id="KAK1743796.1"/>
    </source>
</evidence>
<comment type="subcellular location">
    <subcellularLocation>
        <location evidence="1">Cytoplasm</location>
    </subcellularLocation>
</comment>
<dbReference type="AlphaFoldDB" id="A0AAD8YC92"/>
<accession>A0AAD8YC92</accession>
<keyword evidence="6" id="KW-1185">Reference proteome</keyword>
<dbReference type="GO" id="GO:0004757">
    <property type="term" value="F:sepiapterin reductase (NADP+) activity"/>
    <property type="evidence" value="ECO:0007669"/>
    <property type="project" value="UniProtKB-EC"/>
</dbReference>
<dbReference type="GO" id="GO:0006729">
    <property type="term" value="P:tetrahydrobiopterin biosynthetic process"/>
    <property type="evidence" value="ECO:0007669"/>
    <property type="project" value="TreeGrafter"/>
</dbReference>
<comment type="caution">
    <text evidence="5">The sequence shown here is derived from an EMBL/GenBank/DDBJ whole genome shotgun (WGS) entry which is preliminary data.</text>
</comment>
<name>A0AAD8YC92_9STRA</name>
<dbReference type="EMBL" id="JATAAI010000008">
    <property type="protein sequence ID" value="KAK1743796.1"/>
    <property type="molecule type" value="Genomic_DNA"/>
</dbReference>
<protein>
    <submittedName>
        <fullName evidence="5">Sepiapterin reductase</fullName>
        <ecNumber evidence="5">1.1.1.153</ecNumber>
    </submittedName>
</protein>
<keyword evidence="4 5" id="KW-0560">Oxidoreductase</keyword>
<evidence type="ECO:0000313" key="6">
    <source>
        <dbReference type="Proteomes" id="UP001224775"/>
    </source>
</evidence>